<dbReference type="OrthoDB" id="9767116at2"/>
<gene>
    <name evidence="5" type="ORF">DFR34_11242</name>
</gene>
<dbReference type="InterPro" id="IPR011625">
    <property type="entry name" value="A2M_N_BRD"/>
</dbReference>
<dbReference type="SMART" id="SM01360">
    <property type="entry name" value="A2M"/>
    <property type="match status" value="1"/>
</dbReference>
<evidence type="ECO:0000259" key="3">
    <source>
        <dbReference type="SMART" id="SM01359"/>
    </source>
</evidence>
<dbReference type="GO" id="GO:0004866">
    <property type="term" value="F:endopeptidase inhibitor activity"/>
    <property type="evidence" value="ECO:0007669"/>
    <property type="project" value="InterPro"/>
</dbReference>
<dbReference type="InterPro" id="IPR002890">
    <property type="entry name" value="MG2"/>
</dbReference>
<evidence type="ECO:0008006" key="7">
    <source>
        <dbReference type="Google" id="ProtNLM"/>
    </source>
</evidence>
<accession>A0A318KYL5</accession>
<evidence type="ECO:0000256" key="1">
    <source>
        <dbReference type="ARBA" id="ARBA00010556"/>
    </source>
</evidence>
<name>A0A318KYL5_9NEIS</name>
<dbReference type="Proteomes" id="UP000247555">
    <property type="component" value="Unassembled WGS sequence"/>
</dbReference>
<dbReference type="InterPro" id="IPR051802">
    <property type="entry name" value="YfhM-like"/>
</dbReference>
<dbReference type="Pfam" id="PF17973">
    <property type="entry name" value="bMG10"/>
    <property type="match status" value="1"/>
</dbReference>
<keyword evidence="6" id="KW-1185">Reference proteome</keyword>
<evidence type="ECO:0000259" key="4">
    <source>
        <dbReference type="SMART" id="SM01360"/>
    </source>
</evidence>
<dbReference type="PANTHER" id="PTHR40094:SF1">
    <property type="entry name" value="UBIQUITIN DOMAIN-CONTAINING PROTEIN"/>
    <property type="match status" value="1"/>
</dbReference>
<sequence length="1888" mass="206345">MSKLVPLLLSLWSSLALSAGVASFSPQGENPRPEQLRITFSTPMTALAAGATAPAPIRWDCPLNGAGRWVDDKNWVFSLSATPQANTTCAISLMPGLKDLKGDVLPAARFAFRTGAPSIVRSWPFDSSQVDEDQVFALQFNTVLASTPKVYCQSSAWPEQLLMQPIAAEARRRLLAHLANDEGLAPKDADRVATLSCPRRLPADSALLLRLARDDQQVQRINYSVRAPFTATVRCQRENARAQCNPLTAISLVFSEPILRAQAAAIRLGGKAAGLGQQEREVTELVFAPPFTPRQTLGLSLPANVRDVSGRLLSNLAELQSGVRIADYSPLAKFSAAPFGVLEAADPVLPLTLRGVEGNLSGVTPQLRGKTLWLNDDRAMMRWLGKFEQYHESSIPPSRQLEGAQPVESRRLSLLNSQRQASELKLPSTPDKQGHWPFEVIGLPLPKRGLHLVELESRVLGQALLGEPQPMYVRTAALVTNLAVHLKITPENAAVWVSTLNRARPVAKASVRVYDCTQALLWQGDTDAQGVARIPHALKEPQCDKPGELSGLFVVARARDAQGTEDMAFARSGWNQGLEAWRFPFSAPEDGAPPLVAHSILDRSLLRPGETVSMKHILRTRDARGLHVFEHDALPDEVRISHKQSEQTYTLPLTWRQRRYAETRFTLPVNAALGEYSITLVRKGRRVSGAEQAANPRDDGYQLESSAFRVEEFVLPALFGQIHAAPGAGVAARELPLSVQVNWANGGPARDWPLTVSAMLHPRESGVAGYETYSFEPMEDTGAQALNGKLVLDKAALKLDAQGNGRLLISRLPALDRPYWLKTEASLSDPSGERQTVSRWIALWPAATRVGVTASPAGKDGARWRVDALTLDLTGKPQAGRKLRVRMVGHDTLSARKRVVGGFYAWEHAQTRRDEGEVCQGVSDSQGRFDCQVTVKPHEQVEFIAEAEDDRGQRARASYSVWPASGEDAWFDAADHDRIDIIPDKTEYQPGERARFQVRMPFRRATAWVAIERGGVLDTRVIELDRPEFELDIAPDWTPNVYVSVLAVRGRLREVPWYSFFAWGWLRPKDWWDAFWHERPDYTPASALVDLSRPAVKYGIAQIRVGDRAHRLSVTVTPERERYGVRQTARARVQVRLPDGRPAPAGSEVAFAAVDEALLELQPNASWNLLREMFPDYGYRGEIATSQQQVVGKRHYGRKALPPGGGGGKAPTRQLLDTLLTWQPAVKLDARGEAMVDIPVNDVLSRFRLVAVADVGEQLFGTGEASFEVAQDVQLVSGLSPLTREGDAMTAAVTVRNGSKRPLTLTVSASRDSQTLPAQRLTLAAGDARQLSWAVTTPAGVSVQQWLFAARAEDGSASDRLSLRQRVEPAVPVSVWQGAFIRLEGEQSLPVALPAGALPGQGGVRVSVQSRLAGELPGVARWLEDYPFSCLEQRAAVALGRRDAAAWAKLQEDLPGYLDEHGLADYFPRSSANGPSGSDVLTSHLLSVSHEAGQPLPDALRERMLAGLSAFVEGRIKRELPGGAAGLDARRLAAMLALQRHGRFRPAMLDVLSVQPQTWPTPMLVNWAELLLRQPAIPARDARLAQASQLLRARLLYQGARLALAREQQDSAWWLMEDGDLASARLLWLASQLPDWRDDAPRLAVGLLARQQGGHWRTTTANLWGVLATRAFSAQFERVPVRGQTTAALGEARATVTPAEAPVSAPLLPWPASGQGTLRLSHQGSGAPWASVLALAAVKFDGQRSAGYSVQKTLTPLSQRTPGQYSPGDVLKVTLDIRAEAGMGWVALNDPIPAGASLLGSGLGRDSQIAVSQAGNDDSVTPSFVERRHSGYLAYFRQLPAGVHRLSYTLRLNQAGVFQLPPTRIEAMYAPEQYGMLANAPLTVTHAR</sequence>
<dbReference type="RefSeq" id="WP_110391026.1">
    <property type="nucleotide sequence ID" value="NZ_QJKI01000012.1"/>
</dbReference>
<dbReference type="Pfam" id="PF07703">
    <property type="entry name" value="A2M_BRD"/>
    <property type="match status" value="1"/>
</dbReference>
<keyword evidence="2" id="KW-0732">Signal</keyword>
<evidence type="ECO:0000256" key="2">
    <source>
        <dbReference type="SAM" id="SignalP"/>
    </source>
</evidence>
<reference evidence="5 6" key="1">
    <citation type="submission" date="2018-05" db="EMBL/GenBank/DDBJ databases">
        <title>Genomic Encyclopedia of Type Strains, Phase IV (KMG-IV): sequencing the most valuable type-strain genomes for metagenomic binning, comparative biology and taxonomic classification.</title>
        <authorList>
            <person name="Goeker M."/>
        </authorList>
    </citation>
    <scope>NUCLEOTIDE SEQUENCE [LARGE SCALE GENOMIC DNA]</scope>
    <source>
        <strain evidence="5 6">DSM 29661</strain>
    </source>
</reference>
<comment type="caution">
    <text evidence="5">The sequence shown here is derived from an EMBL/GenBank/DDBJ whole genome shotgun (WGS) entry which is preliminary data.</text>
</comment>
<organism evidence="5 6">
    <name type="scientific">Rivihabitans pingtungensis</name>
    <dbReference type="NCBI Taxonomy" id="1054498"/>
    <lineage>
        <taxon>Bacteria</taxon>
        <taxon>Pseudomonadati</taxon>
        <taxon>Pseudomonadota</taxon>
        <taxon>Betaproteobacteria</taxon>
        <taxon>Neisseriales</taxon>
        <taxon>Aquaspirillaceae</taxon>
        <taxon>Rivihabitans</taxon>
    </lineage>
</organism>
<dbReference type="InterPro" id="IPR041246">
    <property type="entry name" value="Bact_MG10"/>
</dbReference>
<dbReference type="InterPro" id="IPR001599">
    <property type="entry name" value="Macroglobln_a2"/>
</dbReference>
<dbReference type="InterPro" id="IPR021868">
    <property type="entry name" value="Alpha_2_Macroglob_MG3"/>
</dbReference>
<dbReference type="PANTHER" id="PTHR40094">
    <property type="entry name" value="ALPHA-2-MACROGLOBULIN HOMOLOG"/>
    <property type="match status" value="1"/>
</dbReference>
<dbReference type="EMBL" id="QJKI01000012">
    <property type="protein sequence ID" value="PXX78323.1"/>
    <property type="molecule type" value="Genomic_DNA"/>
</dbReference>
<evidence type="ECO:0000313" key="5">
    <source>
        <dbReference type="EMBL" id="PXX78323.1"/>
    </source>
</evidence>
<feature type="chain" id="PRO_5016346304" description="Alpha-2-macroglobulin" evidence="2">
    <location>
        <begin position="19"/>
        <end position="1888"/>
    </location>
</feature>
<protein>
    <recommendedName>
        <fullName evidence="7">Alpha-2-macroglobulin</fullName>
    </recommendedName>
</protein>
<feature type="domain" description="Alpha-2-macroglobulin" evidence="4">
    <location>
        <begin position="1221"/>
        <end position="1309"/>
    </location>
</feature>
<proteinExistence type="inferred from homology"/>
<feature type="signal peptide" evidence="2">
    <location>
        <begin position="1"/>
        <end position="18"/>
    </location>
</feature>
<evidence type="ECO:0000313" key="6">
    <source>
        <dbReference type="Proteomes" id="UP000247555"/>
    </source>
</evidence>
<dbReference type="Gene3D" id="2.60.40.1930">
    <property type="match status" value="1"/>
</dbReference>
<dbReference type="Pfam" id="PF11974">
    <property type="entry name" value="bMG3"/>
    <property type="match status" value="1"/>
</dbReference>
<dbReference type="Pfam" id="PF01835">
    <property type="entry name" value="MG2"/>
    <property type="match status" value="1"/>
</dbReference>
<comment type="similarity">
    <text evidence="1">Belongs to the protease inhibitor I39 (alpha-2-macroglobulin) family. Bacterial alpha-2-macroglobulin subfamily.</text>
</comment>
<feature type="domain" description="Alpha-2-macroglobulin bait region" evidence="3">
    <location>
        <begin position="979"/>
        <end position="1161"/>
    </location>
</feature>
<dbReference type="SMART" id="SM01359">
    <property type="entry name" value="A2M_N_2"/>
    <property type="match status" value="1"/>
</dbReference>